<dbReference type="InterPro" id="IPR024732">
    <property type="entry name" value="NAGLU_C"/>
</dbReference>
<feature type="domain" description="Alpha-N-acetylglucosaminidase tim-barrel" evidence="3">
    <location>
        <begin position="120"/>
        <end position="458"/>
    </location>
</feature>
<dbReference type="InterPro" id="IPR007781">
    <property type="entry name" value="NAGLU"/>
</dbReference>
<dbReference type="Gene3D" id="3.20.20.80">
    <property type="entry name" value="Glycosidases"/>
    <property type="match status" value="1"/>
</dbReference>
<dbReference type="Pfam" id="PF05089">
    <property type="entry name" value="NAGLU"/>
    <property type="match status" value="1"/>
</dbReference>
<dbReference type="STRING" id="745531.A0A0C3S6J6"/>
<evidence type="ECO:0000259" key="5">
    <source>
        <dbReference type="Pfam" id="PF12972"/>
    </source>
</evidence>
<dbReference type="InterPro" id="IPR024733">
    <property type="entry name" value="NAGLU_tim-barrel"/>
</dbReference>
<evidence type="ECO:0000256" key="1">
    <source>
        <dbReference type="ARBA" id="ARBA00022801"/>
    </source>
</evidence>
<dbReference type="Gene3D" id="1.20.120.670">
    <property type="entry name" value="N-acetyl-b-d-glucoasminidase"/>
    <property type="match status" value="1"/>
</dbReference>
<dbReference type="HOGENOM" id="CLU_011988_2_1_1"/>
<dbReference type="PANTHER" id="PTHR12872">
    <property type="entry name" value="ALPHA-N-ACETYLGLUCOSAMINIDASE"/>
    <property type="match status" value="1"/>
</dbReference>
<evidence type="ECO:0000313" key="7">
    <source>
        <dbReference type="Proteomes" id="UP000053257"/>
    </source>
</evidence>
<dbReference type="GO" id="GO:0016787">
    <property type="term" value="F:hydrolase activity"/>
    <property type="evidence" value="ECO:0007669"/>
    <property type="project" value="UniProtKB-KW"/>
</dbReference>
<feature type="domain" description="Alpha-N-acetylglucosaminidase C-terminal" evidence="5">
    <location>
        <begin position="472"/>
        <end position="749"/>
    </location>
</feature>
<dbReference type="Proteomes" id="UP000053257">
    <property type="component" value="Unassembled WGS sequence"/>
</dbReference>
<dbReference type="PANTHER" id="PTHR12872:SF1">
    <property type="entry name" value="ALPHA-N-ACETYLGLUCOSAMINIDASE"/>
    <property type="match status" value="1"/>
</dbReference>
<dbReference type="Pfam" id="PF12972">
    <property type="entry name" value="NAGLU_C"/>
    <property type="match status" value="1"/>
</dbReference>
<proteinExistence type="predicted"/>
<dbReference type="InterPro" id="IPR017853">
    <property type="entry name" value="GH"/>
</dbReference>
<feature type="chain" id="PRO_5002181247" evidence="2">
    <location>
        <begin position="20"/>
        <end position="752"/>
    </location>
</feature>
<dbReference type="Gene3D" id="3.30.379.10">
    <property type="entry name" value="Chitobiase/beta-hexosaminidase domain 2-like"/>
    <property type="match status" value="1"/>
</dbReference>
<sequence>MARLAWAAALLAAVPTALAAANVTGVYGIIERRMPRHVGQFTIKSVEGDGDAFTVSDTTSPRGGITIECTTTSACARGLYTYVTEVGGVDIFWTGSRLNELQILPQVGKPITGSAIVPYRYHFNTVTFGYTTAFWSFEKWELLLDWLALKGVNIPLAWVGYEAILVDAFREVGLSDAEIFDFLAGPAFLPWNRFGNIQGSWGGTLPAQWVEDQLALQKQIIPRMAELGMTPILPAFTGFVPRALASHYPNASIILGDAWSGFTAPYSNDSFLEPFDPLFTQLQKSFISKQQQAYGNVTHFYTLDQYNEINPANGSTSYLSSISSNTFDSLRAADPDAVWVMQAWLFFASSAFWTNERIEAFLSGAPGSDSMLILDLFAEGQPQWNRTDSFFGKQWVWCELHNLGGAMGMEGNLPLITQAPLEALYTEDNTMVGVGATMEGQEFESEIVYAILLDQAWSSTPLNVTDYVIKRAARRYQVKSLTPGLQKAWEILGSTIYDNQDPATGATIKAILEFSPLISGLVNSSGKQSLGLPTTVPYDTNTTIVPALQLLWQAHEANLALDGVPEFTFDLVMLSRQLLANRFIDLYTHLVSVYDDAASSSDAVNGAGQPLLDLLADLDALLYTNENYLLSTWIADATQWAHGNASYALLLEFSARNQITLWGPTGEISDYAGKQWAGLVGEYYAARWKLFVSTLVSTKASGRAYNQTEVSAASLQLGQAFDLKTWGTEPGETWGTKGNTFDIVNTIIKRWA</sequence>
<evidence type="ECO:0000256" key="2">
    <source>
        <dbReference type="SAM" id="SignalP"/>
    </source>
</evidence>
<protein>
    <submittedName>
        <fullName evidence="6">Glycoside hydrolase family 89 protein</fullName>
    </submittedName>
</protein>
<accession>A0A0C3S6J6</accession>
<keyword evidence="2" id="KW-0732">Signal</keyword>
<feature type="domain" description="Alpha-N-acetylglucosaminidase N-terminal" evidence="4">
    <location>
        <begin position="25"/>
        <end position="105"/>
    </location>
</feature>
<dbReference type="InterPro" id="IPR024240">
    <property type="entry name" value="NAGLU_N"/>
</dbReference>
<evidence type="ECO:0000313" key="6">
    <source>
        <dbReference type="EMBL" id="KIP04165.1"/>
    </source>
</evidence>
<evidence type="ECO:0000259" key="3">
    <source>
        <dbReference type="Pfam" id="PF05089"/>
    </source>
</evidence>
<dbReference type="EMBL" id="KN840584">
    <property type="protein sequence ID" value="KIP04165.1"/>
    <property type="molecule type" value="Genomic_DNA"/>
</dbReference>
<dbReference type="AlphaFoldDB" id="A0A0C3S6J6"/>
<keyword evidence="1 6" id="KW-0378">Hydrolase</keyword>
<reference evidence="6 7" key="1">
    <citation type="journal article" date="2014" name="PLoS Genet.">
        <title>Analysis of the Phlebiopsis gigantea genome, transcriptome and secretome provides insight into its pioneer colonization strategies of wood.</title>
        <authorList>
            <person name="Hori C."/>
            <person name="Ishida T."/>
            <person name="Igarashi K."/>
            <person name="Samejima M."/>
            <person name="Suzuki H."/>
            <person name="Master E."/>
            <person name="Ferreira P."/>
            <person name="Ruiz-Duenas F.J."/>
            <person name="Held B."/>
            <person name="Canessa P."/>
            <person name="Larrondo L.F."/>
            <person name="Schmoll M."/>
            <person name="Druzhinina I.S."/>
            <person name="Kubicek C.P."/>
            <person name="Gaskell J.A."/>
            <person name="Kersten P."/>
            <person name="St John F."/>
            <person name="Glasner J."/>
            <person name="Sabat G."/>
            <person name="Splinter BonDurant S."/>
            <person name="Syed K."/>
            <person name="Yadav J."/>
            <person name="Mgbeahuruike A.C."/>
            <person name="Kovalchuk A."/>
            <person name="Asiegbu F.O."/>
            <person name="Lackner G."/>
            <person name="Hoffmeister D."/>
            <person name="Rencoret J."/>
            <person name="Gutierrez A."/>
            <person name="Sun H."/>
            <person name="Lindquist E."/>
            <person name="Barry K."/>
            <person name="Riley R."/>
            <person name="Grigoriev I.V."/>
            <person name="Henrissat B."/>
            <person name="Kues U."/>
            <person name="Berka R.M."/>
            <person name="Martinez A.T."/>
            <person name="Covert S.F."/>
            <person name="Blanchette R.A."/>
            <person name="Cullen D."/>
        </authorList>
    </citation>
    <scope>NUCLEOTIDE SEQUENCE [LARGE SCALE GENOMIC DNA]</scope>
    <source>
        <strain evidence="6 7">11061_1 CR5-6</strain>
    </source>
</reference>
<evidence type="ECO:0000259" key="4">
    <source>
        <dbReference type="Pfam" id="PF12971"/>
    </source>
</evidence>
<gene>
    <name evidence="6" type="ORF">PHLGIDRAFT_109974</name>
</gene>
<keyword evidence="7" id="KW-1185">Reference proteome</keyword>
<dbReference type="OrthoDB" id="64736at2759"/>
<dbReference type="Pfam" id="PF12971">
    <property type="entry name" value="NAGLU_N"/>
    <property type="match status" value="1"/>
</dbReference>
<feature type="signal peptide" evidence="2">
    <location>
        <begin position="1"/>
        <end position="19"/>
    </location>
</feature>
<organism evidence="6 7">
    <name type="scientific">Phlebiopsis gigantea (strain 11061_1 CR5-6)</name>
    <name type="common">White-rot fungus</name>
    <name type="synonym">Peniophora gigantea</name>
    <dbReference type="NCBI Taxonomy" id="745531"/>
    <lineage>
        <taxon>Eukaryota</taxon>
        <taxon>Fungi</taxon>
        <taxon>Dikarya</taxon>
        <taxon>Basidiomycota</taxon>
        <taxon>Agaricomycotina</taxon>
        <taxon>Agaricomycetes</taxon>
        <taxon>Polyporales</taxon>
        <taxon>Phanerochaetaceae</taxon>
        <taxon>Phlebiopsis</taxon>
    </lineage>
</organism>
<dbReference type="InterPro" id="IPR029018">
    <property type="entry name" value="Hex-like_dom2"/>
</dbReference>
<dbReference type="SUPFAM" id="SSF51445">
    <property type="entry name" value="(Trans)glycosidases"/>
    <property type="match status" value="1"/>
</dbReference>
<name>A0A0C3S6J6_PHLG1</name>